<keyword evidence="5" id="KW-0109">Calcium transport</keyword>
<keyword evidence="7 16" id="KW-0732">Signal</keyword>
<evidence type="ECO:0000256" key="8">
    <source>
        <dbReference type="ARBA" id="ARBA00022824"/>
    </source>
</evidence>
<keyword evidence="10 15" id="KW-1133">Transmembrane helix</keyword>
<dbReference type="PANTHER" id="PTHR15929">
    <property type="entry name" value="STORE-OPERATED CALCIUM ENTRY-ASSOCIATED REGULATORY FACTOR"/>
    <property type="match status" value="1"/>
</dbReference>
<comment type="similarity">
    <text evidence="2">Belongs to the SARAF family.</text>
</comment>
<feature type="region of interest" description="Disordered" evidence="14">
    <location>
        <begin position="193"/>
        <end position="244"/>
    </location>
</feature>
<feature type="transmembrane region" description="Helical" evidence="15">
    <location>
        <begin position="166"/>
        <end position="190"/>
    </location>
</feature>
<evidence type="ECO:0000256" key="12">
    <source>
        <dbReference type="ARBA" id="ARBA00023136"/>
    </source>
</evidence>
<name>A0AAN6TII0_9PEZI</name>
<dbReference type="AlphaFoldDB" id="A0AAN6TII0"/>
<dbReference type="GO" id="GO:0006816">
    <property type="term" value="P:calcium ion transport"/>
    <property type="evidence" value="ECO:0007669"/>
    <property type="project" value="UniProtKB-KW"/>
</dbReference>
<evidence type="ECO:0000256" key="5">
    <source>
        <dbReference type="ARBA" id="ARBA00022568"/>
    </source>
</evidence>
<dbReference type="InterPro" id="IPR009567">
    <property type="entry name" value="SARAF"/>
</dbReference>
<evidence type="ECO:0000256" key="11">
    <source>
        <dbReference type="ARBA" id="ARBA00023065"/>
    </source>
</evidence>
<evidence type="ECO:0000256" key="13">
    <source>
        <dbReference type="ARBA" id="ARBA00031116"/>
    </source>
</evidence>
<protein>
    <recommendedName>
        <fullName evidence="3">Store-operated calcium entry-associated regulatory factor</fullName>
    </recommendedName>
    <alternativeName>
        <fullName evidence="13">Transmembrane protein 66</fullName>
    </alternativeName>
</protein>
<dbReference type="PANTHER" id="PTHR15929:SF0">
    <property type="entry name" value="STORE-OPERATED CALCIUM ENTRY-ASSOCIATED REGULATORY FACTOR"/>
    <property type="match status" value="1"/>
</dbReference>
<keyword evidence="8" id="KW-0256">Endoplasmic reticulum</keyword>
<comment type="subcellular location">
    <subcellularLocation>
        <location evidence="1">Endoplasmic reticulum membrane</location>
        <topology evidence="1">Single-pass type I membrane protein</topology>
    </subcellularLocation>
</comment>
<evidence type="ECO:0000256" key="4">
    <source>
        <dbReference type="ARBA" id="ARBA00022448"/>
    </source>
</evidence>
<dbReference type="Pfam" id="PF06682">
    <property type="entry name" value="SARAF"/>
    <property type="match status" value="1"/>
</dbReference>
<evidence type="ECO:0000256" key="7">
    <source>
        <dbReference type="ARBA" id="ARBA00022729"/>
    </source>
</evidence>
<sequence>MRRRPPGTSTHHLLLSILTLFALSPASSWAAANTRPKNAVLLSEVQSLTLTHGKKTTSRRVPSIPQLKCVSNPTSLCRLPNAQISTMRCVNQGSSYTSEDIEWACSAALPSTLRLERTEVICEGYESPDDPYVLRGSCGVEYSLGLTEEGMRRYPHLAKKAREVDWSGVLFGILFVGVLAWIVYGACVGARQNGQPRPRRRGGNGWGGGGGGWWPGGGGGGRWDDPPPPYPGTKPAEEPWRPGFWSGLASGAAAGYMAGNRGQRGDRYGNYGRGGGIWGDNGGSSWGSGSGSWGSGSGGSSSSGSSGSNTRYESTGYGSTSRR</sequence>
<keyword evidence="18" id="KW-1185">Reference proteome</keyword>
<feature type="compositionally biased region" description="Polar residues" evidence="14">
    <location>
        <begin position="310"/>
        <end position="323"/>
    </location>
</feature>
<keyword evidence="12 15" id="KW-0472">Membrane</keyword>
<evidence type="ECO:0000256" key="14">
    <source>
        <dbReference type="SAM" id="MobiDB-lite"/>
    </source>
</evidence>
<evidence type="ECO:0000256" key="16">
    <source>
        <dbReference type="SAM" id="SignalP"/>
    </source>
</evidence>
<dbReference type="GO" id="GO:0005789">
    <property type="term" value="C:endoplasmic reticulum membrane"/>
    <property type="evidence" value="ECO:0007669"/>
    <property type="project" value="UniProtKB-SubCell"/>
</dbReference>
<comment type="caution">
    <text evidence="17">The sequence shown here is derived from an EMBL/GenBank/DDBJ whole genome shotgun (WGS) entry which is preliminary data.</text>
</comment>
<dbReference type="GeneID" id="89933918"/>
<proteinExistence type="inferred from homology"/>
<dbReference type="RefSeq" id="XP_064672620.1">
    <property type="nucleotide sequence ID" value="XM_064809794.1"/>
</dbReference>
<evidence type="ECO:0000256" key="10">
    <source>
        <dbReference type="ARBA" id="ARBA00022989"/>
    </source>
</evidence>
<dbReference type="EMBL" id="MU853335">
    <property type="protein sequence ID" value="KAK4115050.1"/>
    <property type="molecule type" value="Genomic_DNA"/>
</dbReference>
<evidence type="ECO:0000313" key="18">
    <source>
        <dbReference type="Proteomes" id="UP001302812"/>
    </source>
</evidence>
<evidence type="ECO:0000256" key="3">
    <source>
        <dbReference type="ARBA" id="ARBA00016584"/>
    </source>
</evidence>
<feature type="chain" id="PRO_5043034543" description="Store-operated calcium entry-associated regulatory factor" evidence="16">
    <location>
        <begin position="31"/>
        <end position="323"/>
    </location>
</feature>
<reference evidence="17" key="2">
    <citation type="submission" date="2023-05" db="EMBL/GenBank/DDBJ databases">
        <authorList>
            <consortium name="Lawrence Berkeley National Laboratory"/>
            <person name="Steindorff A."/>
            <person name="Hensen N."/>
            <person name="Bonometti L."/>
            <person name="Westerberg I."/>
            <person name="Brannstrom I.O."/>
            <person name="Guillou S."/>
            <person name="Cros-Aarteil S."/>
            <person name="Calhoun S."/>
            <person name="Haridas S."/>
            <person name="Kuo A."/>
            <person name="Mondo S."/>
            <person name="Pangilinan J."/>
            <person name="Riley R."/>
            <person name="Labutti K."/>
            <person name="Andreopoulos B."/>
            <person name="Lipzen A."/>
            <person name="Chen C."/>
            <person name="Yanf M."/>
            <person name="Daum C."/>
            <person name="Ng V."/>
            <person name="Clum A."/>
            <person name="Ohm R."/>
            <person name="Martin F."/>
            <person name="Silar P."/>
            <person name="Natvig D."/>
            <person name="Lalanne C."/>
            <person name="Gautier V."/>
            <person name="Ament-Velasquez S.L."/>
            <person name="Kruys A."/>
            <person name="Hutchinson M.I."/>
            <person name="Powell A.J."/>
            <person name="Barry K."/>
            <person name="Miller A.N."/>
            <person name="Grigoriev I.V."/>
            <person name="Debuchy R."/>
            <person name="Gladieux P."/>
            <person name="Thoren M.H."/>
            <person name="Johannesson H."/>
        </authorList>
    </citation>
    <scope>NUCLEOTIDE SEQUENCE</scope>
    <source>
        <strain evidence="17">CBS 508.74</strain>
    </source>
</reference>
<dbReference type="Proteomes" id="UP001302812">
    <property type="component" value="Unassembled WGS sequence"/>
</dbReference>
<accession>A0AAN6TII0</accession>
<evidence type="ECO:0000256" key="1">
    <source>
        <dbReference type="ARBA" id="ARBA00004115"/>
    </source>
</evidence>
<feature type="region of interest" description="Disordered" evidence="14">
    <location>
        <begin position="270"/>
        <end position="323"/>
    </location>
</feature>
<dbReference type="GO" id="GO:2001256">
    <property type="term" value="P:regulation of store-operated calcium entry"/>
    <property type="evidence" value="ECO:0007669"/>
    <property type="project" value="InterPro"/>
</dbReference>
<feature type="compositionally biased region" description="Gly residues" evidence="14">
    <location>
        <begin position="203"/>
        <end position="221"/>
    </location>
</feature>
<evidence type="ECO:0000256" key="2">
    <source>
        <dbReference type="ARBA" id="ARBA00006833"/>
    </source>
</evidence>
<evidence type="ECO:0000256" key="15">
    <source>
        <dbReference type="SAM" id="Phobius"/>
    </source>
</evidence>
<feature type="signal peptide" evidence="16">
    <location>
        <begin position="1"/>
        <end position="30"/>
    </location>
</feature>
<evidence type="ECO:0000256" key="6">
    <source>
        <dbReference type="ARBA" id="ARBA00022692"/>
    </source>
</evidence>
<keyword evidence="11" id="KW-0406">Ion transport</keyword>
<keyword evidence="6 15" id="KW-0812">Transmembrane</keyword>
<feature type="compositionally biased region" description="Gly residues" evidence="14">
    <location>
        <begin position="271"/>
        <end position="301"/>
    </location>
</feature>
<reference evidence="17" key="1">
    <citation type="journal article" date="2023" name="Mol. Phylogenet. Evol.">
        <title>Genome-scale phylogeny and comparative genomics of the fungal order Sordariales.</title>
        <authorList>
            <person name="Hensen N."/>
            <person name="Bonometti L."/>
            <person name="Westerberg I."/>
            <person name="Brannstrom I.O."/>
            <person name="Guillou S."/>
            <person name="Cros-Aarteil S."/>
            <person name="Calhoun S."/>
            <person name="Haridas S."/>
            <person name="Kuo A."/>
            <person name="Mondo S."/>
            <person name="Pangilinan J."/>
            <person name="Riley R."/>
            <person name="LaButti K."/>
            <person name="Andreopoulos B."/>
            <person name="Lipzen A."/>
            <person name="Chen C."/>
            <person name="Yan M."/>
            <person name="Daum C."/>
            <person name="Ng V."/>
            <person name="Clum A."/>
            <person name="Steindorff A."/>
            <person name="Ohm R.A."/>
            <person name="Martin F."/>
            <person name="Silar P."/>
            <person name="Natvig D.O."/>
            <person name="Lalanne C."/>
            <person name="Gautier V."/>
            <person name="Ament-Velasquez S.L."/>
            <person name="Kruys A."/>
            <person name="Hutchinson M.I."/>
            <person name="Powell A.J."/>
            <person name="Barry K."/>
            <person name="Miller A.N."/>
            <person name="Grigoriev I.V."/>
            <person name="Debuchy R."/>
            <person name="Gladieux P."/>
            <person name="Hiltunen Thoren M."/>
            <person name="Johannesson H."/>
        </authorList>
    </citation>
    <scope>NUCLEOTIDE SEQUENCE</scope>
    <source>
        <strain evidence="17">CBS 508.74</strain>
    </source>
</reference>
<evidence type="ECO:0000313" key="17">
    <source>
        <dbReference type="EMBL" id="KAK4115050.1"/>
    </source>
</evidence>
<gene>
    <name evidence="17" type="ORF">N656DRAFT_478752</name>
</gene>
<organism evidence="17 18">
    <name type="scientific">Canariomyces notabilis</name>
    <dbReference type="NCBI Taxonomy" id="2074819"/>
    <lineage>
        <taxon>Eukaryota</taxon>
        <taxon>Fungi</taxon>
        <taxon>Dikarya</taxon>
        <taxon>Ascomycota</taxon>
        <taxon>Pezizomycotina</taxon>
        <taxon>Sordariomycetes</taxon>
        <taxon>Sordariomycetidae</taxon>
        <taxon>Sordariales</taxon>
        <taxon>Chaetomiaceae</taxon>
        <taxon>Canariomyces</taxon>
    </lineage>
</organism>
<keyword evidence="4" id="KW-0813">Transport</keyword>
<evidence type="ECO:0000256" key="9">
    <source>
        <dbReference type="ARBA" id="ARBA00022837"/>
    </source>
</evidence>
<keyword evidence="9" id="KW-0106">Calcium</keyword>